<dbReference type="InterPro" id="IPR044769">
    <property type="entry name" value="PIKfyve_PIPKc"/>
</dbReference>
<evidence type="ECO:0000259" key="5">
    <source>
        <dbReference type="PROSITE" id="PS51455"/>
    </source>
</evidence>
<evidence type="ECO:0000256" key="4">
    <source>
        <dbReference type="PROSITE-ProRule" id="PRU00781"/>
    </source>
</evidence>
<dbReference type="InterPro" id="IPR027484">
    <property type="entry name" value="PInositol-4-P-5-kinase_N"/>
</dbReference>
<dbReference type="Gene3D" id="3.30.810.10">
    <property type="entry name" value="2-Layer Sandwich"/>
    <property type="match status" value="1"/>
</dbReference>
<evidence type="ECO:0000256" key="1">
    <source>
        <dbReference type="ARBA" id="ARBA00022741"/>
    </source>
</evidence>
<reference evidence="6 7" key="1">
    <citation type="journal article" date="2023" name="Int. J. Mol. Sci.">
        <title>De Novo Assembly and Annotation of 11 Diverse Shrub Willow (Salix) Genomes Reveals Novel Gene Organization in Sex-Linked Regions.</title>
        <authorList>
            <person name="Hyden B."/>
            <person name="Feng K."/>
            <person name="Yates T.B."/>
            <person name="Jawdy S."/>
            <person name="Cereghino C."/>
            <person name="Smart L.B."/>
            <person name="Muchero W."/>
        </authorList>
    </citation>
    <scope>NUCLEOTIDE SEQUENCE [LARGE SCALE GENOMIC DNA]</scope>
    <source>
        <tissue evidence="6">Shoot tip</tissue>
    </source>
</reference>
<keyword evidence="1 4" id="KW-0547">Nucleotide-binding</keyword>
<dbReference type="Pfam" id="PF01504">
    <property type="entry name" value="PIP5K"/>
    <property type="match status" value="1"/>
</dbReference>
<gene>
    <name evidence="6" type="ORF">OIU84_021292</name>
</gene>
<dbReference type="GO" id="GO:0046854">
    <property type="term" value="P:phosphatidylinositol phosphate biosynthetic process"/>
    <property type="evidence" value="ECO:0007669"/>
    <property type="project" value="TreeGrafter"/>
</dbReference>
<dbReference type="AlphaFoldDB" id="A0AAD6KUQ3"/>
<dbReference type="GO" id="GO:0005524">
    <property type="term" value="F:ATP binding"/>
    <property type="evidence" value="ECO:0007669"/>
    <property type="project" value="UniProtKB-UniRule"/>
</dbReference>
<sequence length="432" mass="48279">MVAPVRVHSFDSALRAREKGLTPPLHFSTIRSFHASGDYRSMLRDPVSNAMRTYSQTLPLEAHKLNLIHGSTHSFLSSAANMAGGARLLLPVRANSDIVIGVYDNDPASVVSYALSSKEYEDWVTDRSYENGGIWSTIKRSKEDSAASSSTAWQSLGSMDLDPSSSLGTLFMDSKKSPHLTISYEDASSIAGGKNWSAQGGKSNVYFAKSLDERFIIKQVKKTELESFEVFAPEYFKYLTDSLNTGSPTCLAKILGIYQVTVKHLKGVKETKMDLMVMENLFFNRNIGRVYDLKGSSRSRYNPDTSGSNKVLLDTNLVERLRTEPIFLGSKAKRSLERAIWNDTSFLASVDVMDYSLLVGVDDERKELVLGIIDFMRQYTWDKHLETWVKASGILGGPKNASPTIVSPKQYKKRFRKAMTSYFLTVPDQWSS</sequence>
<proteinExistence type="predicted"/>
<keyword evidence="2 4" id="KW-0418">Kinase</keyword>
<organism evidence="6 7">
    <name type="scientific">Salix udensis</name>
    <dbReference type="NCBI Taxonomy" id="889485"/>
    <lineage>
        <taxon>Eukaryota</taxon>
        <taxon>Viridiplantae</taxon>
        <taxon>Streptophyta</taxon>
        <taxon>Embryophyta</taxon>
        <taxon>Tracheophyta</taxon>
        <taxon>Spermatophyta</taxon>
        <taxon>Magnoliopsida</taxon>
        <taxon>eudicotyledons</taxon>
        <taxon>Gunneridae</taxon>
        <taxon>Pentapetalae</taxon>
        <taxon>rosids</taxon>
        <taxon>fabids</taxon>
        <taxon>Malpighiales</taxon>
        <taxon>Salicaceae</taxon>
        <taxon>Saliceae</taxon>
        <taxon>Salix</taxon>
    </lineage>
</organism>
<dbReference type="Gene3D" id="3.30.800.10">
    <property type="entry name" value="Phosphatidylinositol Phosphate Kinase II Beta"/>
    <property type="match status" value="1"/>
</dbReference>
<keyword evidence="4" id="KW-0808">Transferase</keyword>
<evidence type="ECO:0000256" key="2">
    <source>
        <dbReference type="ARBA" id="ARBA00022777"/>
    </source>
</evidence>
<dbReference type="PROSITE" id="PS51455">
    <property type="entry name" value="PIPK"/>
    <property type="match status" value="1"/>
</dbReference>
<keyword evidence="3 4" id="KW-0067">ATP-binding</keyword>
<keyword evidence="7" id="KW-1185">Reference proteome</keyword>
<dbReference type="FunFam" id="3.30.810.10:FF:000001">
    <property type="entry name" value="1-phosphatidylinositol 3-phosphate 5-kinase FAB1"/>
    <property type="match status" value="1"/>
</dbReference>
<dbReference type="GO" id="GO:0010008">
    <property type="term" value="C:endosome membrane"/>
    <property type="evidence" value="ECO:0007669"/>
    <property type="project" value="TreeGrafter"/>
</dbReference>
<protein>
    <recommendedName>
        <fullName evidence="5">PIPK domain-containing protein</fullName>
    </recommendedName>
</protein>
<evidence type="ECO:0000256" key="3">
    <source>
        <dbReference type="ARBA" id="ARBA00022840"/>
    </source>
</evidence>
<evidence type="ECO:0000313" key="7">
    <source>
        <dbReference type="Proteomes" id="UP001162972"/>
    </source>
</evidence>
<dbReference type="PANTHER" id="PTHR45748:SF14">
    <property type="entry name" value="1-PHOSPHATIDYLINOSITOL-3-PHOSPHATE 5-KINASE FAB1C-RELATED"/>
    <property type="match status" value="1"/>
</dbReference>
<comment type="caution">
    <text evidence="6">The sequence shown here is derived from an EMBL/GenBank/DDBJ whole genome shotgun (WGS) entry which is preliminary data.</text>
</comment>
<evidence type="ECO:0000313" key="6">
    <source>
        <dbReference type="EMBL" id="KAJ6429856.1"/>
    </source>
</evidence>
<dbReference type="SMART" id="SM00330">
    <property type="entry name" value="PIPKc"/>
    <property type="match status" value="1"/>
</dbReference>
<dbReference type="PANTHER" id="PTHR45748">
    <property type="entry name" value="1-PHOSPHATIDYLINOSITOL 3-PHOSPHATE 5-KINASE-RELATED"/>
    <property type="match status" value="1"/>
</dbReference>
<dbReference type="EMBL" id="JAPFFJ010000004">
    <property type="protein sequence ID" value="KAJ6429856.1"/>
    <property type="molecule type" value="Genomic_DNA"/>
</dbReference>
<dbReference type="InterPro" id="IPR002498">
    <property type="entry name" value="PInositol-4-P-4/5-kinase_core"/>
</dbReference>
<dbReference type="InterPro" id="IPR027483">
    <property type="entry name" value="PInositol-4-P-4/5-kinase_C_sf"/>
</dbReference>
<name>A0AAD6KUQ3_9ROSI</name>
<dbReference type="SUPFAM" id="SSF56104">
    <property type="entry name" value="SAICAR synthase-like"/>
    <property type="match status" value="1"/>
</dbReference>
<accession>A0AAD6KUQ3</accession>
<dbReference type="Proteomes" id="UP001162972">
    <property type="component" value="Chromosome 8"/>
</dbReference>
<feature type="domain" description="PIPK" evidence="5">
    <location>
        <begin position="99"/>
        <end position="423"/>
    </location>
</feature>
<dbReference type="CDD" id="cd17300">
    <property type="entry name" value="PIPKc_PIKfyve"/>
    <property type="match status" value="1"/>
</dbReference>
<dbReference type="GO" id="GO:0000285">
    <property type="term" value="F:1-phosphatidylinositol-3-phosphate 5-kinase activity"/>
    <property type="evidence" value="ECO:0007669"/>
    <property type="project" value="InterPro"/>
</dbReference>